<keyword evidence="3" id="KW-0479">Metal-binding</keyword>
<dbReference type="InterPro" id="IPR011042">
    <property type="entry name" value="6-blade_b-propeller_TolB-like"/>
</dbReference>
<reference evidence="5 6" key="1">
    <citation type="submission" date="2014-08" db="EMBL/GenBank/DDBJ databases">
        <authorList>
            <person name="Moulin Lionel"/>
        </authorList>
    </citation>
    <scope>NUCLEOTIDE SEQUENCE [LARGE SCALE GENOMIC DNA]</scope>
</reference>
<dbReference type="EMBL" id="CCNB01000007">
    <property type="protein sequence ID" value="CDX32879.1"/>
    <property type="molecule type" value="Genomic_DNA"/>
</dbReference>
<comment type="similarity">
    <text evidence="1">Belongs to the SMP-30/CGR1 family.</text>
</comment>
<feature type="binding site" evidence="3">
    <location>
        <position position="103"/>
    </location>
    <ligand>
        <name>substrate</name>
    </ligand>
</feature>
<evidence type="ECO:0000313" key="5">
    <source>
        <dbReference type="EMBL" id="CDX32879.1"/>
    </source>
</evidence>
<dbReference type="InterPro" id="IPR005511">
    <property type="entry name" value="SMP-30"/>
</dbReference>
<dbReference type="InterPro" id="IPR013658">
    <property type="entry name" value="SGL"/>
</dbReference>
<feature type="binding site" evidence="3">
    <location>
        <position position="201"/>
    </location>
    <ligand>
        <name>a divalent metal cation</name>
        <dbReference type="ChEBI" id="CHEBI:60240"/>
    </ligand>
</feature>
<gene>
    <name evidence="5" type="ORF">MPLDJ20_150332</name>
</gene>
<feature type="binding site" evidence="3">
    <location>
        <position position="18"/>
    </location>
    <ligand>
        <name>a divalent metal cation</name>
        <dbReference type="ChEBI" id="CHEBI:60240"/>
    </ligand>
</feature>
<evidence type="ECO:0000256" key="3">
    <source>
        <dbReference type="PIRSR" id="PIRSR605511-2"/>
    </source>
</evidence>
<evidence type="ECO:0000256" key="2">
    <source>
        <dbReference type="PIRSR" id="PIRSR605511-1"/>
    </source>
</evidence>
<sequence>MNMVEITCVVDAGAELGEGPLWDPKAGVLWWIDIWKKLIHRYDPSTGKDEVFETPEYLGCLGLRQKGGLVLTMADGFHFFDPATGKFEAIVDPEAHMPKTRFNDGKPDRQGRFWSGSMFEAPGQLEFIGALYRLDPDLSVHKMIDGIGCSNGLAWSPDSKTMYFSDSHAGAVWAYDFDPATGDIENRRTFIDMTVTGGVADGATVDAEGCYWVTIPVTSKVCRYDPTGRLMQTVVLPTDLPTCCEFGGKDLDILYVTSAVLRRPASHFVGQKHPGGLFALDVGVKGLTLPAFKG</sequence>
<feature type="domain" description="SMP-30/Gluconolactonase/LRE-like region" evidence="4">
    <location>
        <begin position="16"/>
        <end position="259"/>
    </location>
</feature>
<dbReference type="PANTHER" id="PTHR10907:SF47">
    <property type="entry name" value="REGUCALCIN"/>
    <property type="match status" value="1"/>
</dbReference>
<dbReference type="Proteomes" id="UP000046373">
    <property type="component" value="Unassembled WGS sequence"/>
</dbReference>
<dbReference type="GO" id="GO:0019853">
    <property type="term" value="P:L-ascorbic acid biosynthetic process"/>
    <property type="evidence" value="ECO:0007669"/>
    <property type="project" value="TreeGrafter"/>
</dbReference>
<protein>
    <submittedName>
        <fullName evidence="5">SMP-30/Gluconolaconase/LRE domain protein</fullName>
    </submittedName>
</protein>
<feature type="active site" description="Proton donor/acceptor" evidence="2">
    <location>
        <position position="201"/>
    </location>
</feature>
<dbReference type="PRINTS" id="PR01790">
    <property type="entry name" value="SMP30FAMILY"/>
</dbReference>
<proteinExistence type="inferred from homology"/>
<feature type="binding site" evidence="3">
    <location>
        <position position="101"/>
    </location>
    <ligand>
        <name>substrate</name>
    </ligand>
</feature>
<dbReference type="GO" id="GO:0004341">
    <property type="term" value="F:gluconolactonase activity"/>
    <property type="evidence" value="ECO:0007669"/>
    <property type="project" value="TreeGrafter"/>
</dbReference>
<comment type="cofactor">
    <cofactor evidence="3">
        <name>Zn(2+)</name>
        <dbReference type="ChEBI" id="CHEBI:29105"/>
    </cofactor>
    <text evidence="3">Binds 1 divalent metal cation per subunit.</text>
</comment>
<dbReference type="PANTHER" id="PTHR10907">
    <property type="entry name" value="REGUCALCIN"/>
    <property type="match status" value="1"/>
</dbReference>
<evidence type="ECO:0000313" key="6">
    <source>
        <dbReference type="Proteomes" id="UP000046373"/>
    </source>
</evidence>
<dbReference type="SUPFAM" id="SSF63829">
    <property type="entry name" value="Calcium-dependent phosphotriesterase"/>
    <property type="match status" value="1"/>
</dbReference>
<evidence type="ECO:0000256" key="1">
    <source>
        <dbReference type="ARBA" id="ARBA00008853"/>
    </source>
</evidence>
<accession>A0A090EUN0</accession>
<name>A0A090EUN0_MESPL</name>
<keyword evidence="3" id="KW-0862">Zinc</keyword>
<dbReference type="AlphaFoldDB" id="A0A090EUN0"/>
<organism evidence="5 6">
    <name type="scientific">Mesorhizobium plurifarium</name>
    <dbReference type="NCBI Taxonomy" id="69974"/>
    <lineage>
        <taxon>Bacteria</taxon>
        <taxon>Pseudomonadati</taxon>
        <taxon>Pseudomonadota</taxon>
        <taxon>Alphaproteobacteria</taxon>
        <taxon>Hyphomicrobiales</taxon>
        <taxon>Phyllobacteriaceae</taxon>
        <taxon>Mesorhizobium</taxon>
    </lineage>
</organism>
<dbReference type="GO" id="GO:0005509">
    <property type="term" value="F:calcium ion binding"/>
    <property type="evidence" value="ECO:0007669"/>
    <property type="project" value="TreeGrafter"/>
</dbReference>
<dbReference type="Pfam" id="PF08450">
    <property type="entry name" value="SGL"/>
    <property type="match status" value="1"/>
</dbReference>
<dbReference type="Gene3D" id="2.120.10.30">
    <property type="entry name" value="TolB, C-terminal domain"/>
    <property type="match status" value="1"/>
</dbReference>
<evidence type="ECO:0000259" key="4">
    <source>
        <dbReference type="Pfam" id="PF08450"/>
    </source>
</evidence>
<feature type="binding site" evidence="3">
    <location>
        <position position="151"/>
    </location>
    <ligand>
        <name>a divalent metal cation</name>
        <dbReference type="ChEBI" id="CHEBI:60240"/>
    </ligand>
</feature>